<keyword evidence="5 8" id="KW-0472">Membrane</keyword>
<comment type="caution">
    <text evidence="11">The sequence shown here is derived from an EMBL/GenBank/DDBJ whole genome shotgun (WGS) entry which is preliminary data.</text>
</comment>
<gene>
    <name evidence="8 11" type="primary">atpH</name>
    <name evidence="11" type="ORF">DWZ83_05180</name>
    <name evidence="10" type="ORF">KHZ85_04410</name>
</gene>
<keyword evidence="12" id="KW-1185">Reference proteome</keyword>
<evidence type="ECO:0000313" key="11">
    <source>
        <dbReference type="EMBL" id="RHM11815.1"/>
    </source>
</evidence>
<dbReference type="Pfam" id="PF00213">
    <property type="entry name" value="OSCP"/>
    <property type="match status" value="1"/>
</dbReference>
<dbReference type="AlphaFoldDB" id="A0A415PGH4"/>
<reference evidence="10" key="2">
    <citation type="submission" date="2021-02" db="EMBL/GenBank/DDBJ databases">
        <title>Infant gut strain persistence is associated with maternal origin, phylogeny, and functional potential including surface adhesion and iron acquisition.</title>
        <authorList>
            <person name="Lou Y.C."/>
        </authorList>
    </citation>
    <scope>NUCLEOTIDE SEQUENCE</scope>
    <source>
        <strain evidence="10">L3_108_103G1_dasL3_108_103G1_concoct_2</strain>
    </source>
</reference>
<organism evidence="11 12">
    <name type="scientific">Amedibacillus dolichus</name>
    <dbReference type="NCBI Taxonomy" id="31971"/>
    <lineage>
        <taxon>Bacteria</taxon>
        <taxon>Bacillati</taxon>
        <taxon>Bacillota</taxon>
        <taxon>Erysipelotrichia</taxon>
        <taxon>Erysipelotrichales</taxon>
        <taxon>Erysipelotrichaceae</taxon>
        <taxon>Amedibacillus</taxon>
    </lineage>
</organism>
<dbReference type="GO" id="GO:0005886">
    <property type="term" value="C:plasma membrane"/>
    <property type="evidence" value="ECO:0007669"/>
    <property type="project" value="UniProtKB-SubCell"/>
</dbReference>
<keyword evidence="11" id="KW-0378">Hydrolase</keyword>
<dbReference type="Gene3D" id="1.10.520.20">
    <property type="entry name" value="N-terminal domain of the delta subunit of the F1F0-ATP synthase"/>
    <property type="match status" value="1"/>
</dbReference>
<dbReference type="Proteomes" id="UP000753219">
    <property type="component" value="Unassembled WGS sequence"/>
</dbReference>
<dbReference type="SUPFAM" id="SSF47928">
    <property type="entry name" value="N-terminal domain of the delta subunit of the F1F0-ATP synthase"/>
    <property type="match status" value="1"/>
</dbReference>
<keyword evidence="7 8" id="KW-0066">ATP synthesis</keyword>
<keyword evidence="2 8" id="KW-0813">Transport</keyword>
<comment type="similarity">
    <text evidence="8">Belongs to the ATPase delta chain family.</text>
</comment>
<dbReference type="EMBL" id="JAGZMZ010000008">
    <property type="protein sequence ID" value="MBS4883989.1"/>
    <property type="molecule type" value="Genomic_DNA"/>
</dbReference>
<evidence type="ECO:0000256" key="5">
    <source>
        <dbReference type="ARBA" id="ARBA00023136"/>
    </source>
</evidence>
<dbReference type="InterPro" id="IPR026015">
    <property type="entry name" value="ATP_synth_OSCP/delta_N_sf"/>
</dbReference>
<feature type="coiled-coil region" evidence="9">
    <location>
        <begin position="111"/>
        <end position="138"/>
    </location>
</feature>
<evidence type="ECO:0000256" key="3">
    <source>
        <dbReference type="ARBA" id="ARBA00022781"/>
    </source>
</evidence>
<evidence type="ECO:0000313" key="12">
    <source>
        <dbReference type="Proteomes" id="UP000284868"/>
    </source>
</evidence>
<keyword evidence="4 8" id="KW-0406">Ion transport</keyword>
<keyword evidence="8" id="KW-1003">Cell membrane</keyword>
<evidence type="ECO:0000256" key="8">
    <source>
        <dbReference type="HAMAP-Rule" id="MF_01416"/>
    </source>
</evidence>
<name>A0A415PGH4_9FIRM</name>
<dbReference type="GO" id="GO:0045259">
    <property type="term" value="C:proton-transporting ATP synthase complex"/>
    <property type="evidence" value="ECO:0007669"/>
    <property type="project" value="UniProtKB-KW"/>
</dbReference>
<evidence type="ECO:0000256" key="6">
    <source>
        <dbReference type="ARBA" id="ARBA00023196"/>
    </source>
</evidence>
<dbReference type="HAMAP" id="MF_01416">
    <property type="entry name" value="ATP_synth_delta_bact"/>
    <property type="match status" value="1"/>
</dbReference>
<dbReference type="Proteomes" id="UP000284868">
    <property type="component" value="Unassembled WGS sequence"/>
</dbReference>
<sequence>MAGLVAKSYCDAIFAIAQEDHKLDMYKEQLLFVDQTMKDADFYTVLGHPKISKKQKKEILEEVYKHDLDPVLLNFMKLLIDKGHFKAMHEIVKEYIRNYNEVNHIQVVYVKSAAALKEEEAKRLKKTLEEKLNKTIDMRLSVDEELIAGIRVKINDTLIDNSALSRLERMHREIVSK</sequence>
<evidence type="ECO:0000256" key="7">
    <source>
        <dbReference type="ARBA" id="ARBA00023310"/>
    </source>
</evidence>
<keyword evidence="6 8" id="KW-0139">CF(1)</keyword>
<keyword evidence="3 8" id="KW-0375">Hydrogen ion transport</keyword>
<dbReference type="PANTHER" id="PTHR11910">
    <property type="entry name" value="ATP SYNTHASE DELTA CHAIN"/>
    <property type="match status" value="1"/>
</dbReference>
<evidence type="ECO:0000313" key="10">
    <source>
        <dbReference type="EMBL" id="MBS4883989.1"/>
    </source>
</evidence>
<evidence type="ECO:0000256" key="2">
    <source>
        <dbReference type="ARBA" id="ARBA00022448"/>
    </source>
</evidence>
<dbReference type="InterPro" id="IPR000711">
    <property type="entry name" value="ATPase_OSCP/dsu"/>
</dbReference>
<dbReference type="RefSeq" id="WP_004798705.1">
    <property type="nucleotide sequence ID" value="NZ_CABKNA010000005.1"/>
</dbReference>
<dbReference type="PROSITE" id="PS00389">
    <property type="entry name" value="ATPASE_DELTA"/>
    <property type="match status" value="1"/>
</dbReference>
<dbReference type="NCBIfam" id="TIGR01145">
    <property type="entry name" value="ATP_synt_delta"/>
    <property type="match status" value="1"/>
</dbReference>
<protein>
    <recommendedName>
        <fullName evidence="8">ATP synthase subunit delta</fullName>
    </recommendedName>
    <alternativeName>
        <fullName evidence="8">ATP synthase F(1) sector subunit delta</fullName>
    </alternativeName>
    <alternativeName>
        <fullName evidence="8">F-type ATPase subunit delta</fullName>
        <shortName evidence="8">F-ATPase subunit delta</shortName>
    </alternativeName>
</protein>
<dbReference type="EMBL" id="QRPK01000019">
    <property type="protein sequence ID" value="RHM11815.1"/>
    <property type="molecule type" value="Genomic_DNA"/>
</dbReference>
<comment type="subcellular location">
    <subcellularLocation>
        <location evidence="8">Cell membrane</location>
        <topology evidence="8">Peripheral membrane protein</topology>
    </subcellularLocation>
    <subcellularLocation>
        <location evidence="1">Membrane</location>
    </subcellularLocation>
</comment>
<dbReference type="NCBIfam" id="NF004402">
    <property type="entry name" value="PRK05758.2-2"/>
    <property type="match status" value="1"/>
</dbReference>
<comment type="function">
    <text evidence="8">F(1)F(0) ATP synthase produces ATP from ADP in the presence of a proton or sodium gradient. F-type ATPases consist of two structural domains, F(1) containing the extramembraneous catalytic core and F(0) containing the membrane proton channel, linked together by a central stalk and a peripheral stalk. During catalysis, ATP synthesis in the catalytic domain of F(1) is coupled via a rotary mechanism of the central stalk subunits to proton translocation.</text>
</comment>
<evidence type="ECO:0000256" key="4">
    <source>
        <dbReference type="ARBA" id="ARBA00023065"/>
    </source>
</evidence>
<keyword evidence="9" id="KW-0175">Coiled coil</keyword>
<dbReference type="GeneID" id="92793075"/>
<dbReference type="OrthoDB" id="9802471at2"/>
<evidence type="ECO:0000256" key="1">
    <source>
        <dbReference type="ARBA" id="ARBA00004370"/>
    </source>
</evidence>
<dbReference type="PRINTS" id="PR00125">
    <property type="entry name" value="ATPASEDELTA"/>
</dbReference>
<evidence type="ECO:0000256" key="9">
    <source>
        <dbReference type="SAM" id="Coils"/>
    </source>
</evidence>
<proteinExistence type="inferred from homology"/>
<reference evidence="11 12" key="1">
    <citation type="submission" date="2018-08" db="EMBL/GenBank/DDBJ databases">
        <title>A genome reference for cultivated species of the human gut microbiota.</title>
        <authorList>
            <person name="Zou Y."/>
            <person name="Xue W."/>
            <person name="Luo G."/>
        </authorList>
    </citation>
    <scope>NUCLEOTIDE SEQUENCE [LARGE SCALE GENOMIC DNA]</scope>
    <source>
        <strain evidence="11 12">AF35-6BH</strain>
    </source>
</reference>
<dbReference type="GO" id="GO:0016787">
    <property type="term" value="F:hydrolase activity"/>
    <property type="evidence" value="ECO:0007669"/>
    <property type="project" value="UniProtKB-KW"/>
</dbReference>
<dbReference type="InterPro" id="IPR020781">
    <property type="entry name" value="ATPase_OSCP/d_CS"/>
</dbReference>
<accession>A0A415PGH4</accession>
<comment type="function">
    <text evidence="8">This protein is part of the stalk that links CF(0) to CF(1). It either transmits conformational changes from CF(0) to CF(1) or is implicated in proton conduction.</text>
</comment>
<dbReference type="GO" id="GO:0046933">
    <property type="term" value="F:proton-transporting ATP synthase activity, rotational mechanism"/>
    <property type="evidence" value="ECO:0007669"/>
    <property type="project" value="UniProtKB-UniRule"/>
</dbReference>